<evidence type="ECO:0000256" key="1">
    <source>
        <dbReference type="ARBA" id="ARBA00004651"/>
    </source>
</evidence>
<evidence type="ECO:0000313" key="10">
    <source>
        <dbReference type="Proteomes" id="UP001500051"/>
    </source>
</evidence>
<dbReference type="NCBIfam" id="TIGR01726">
    <property type="entry name" value="HEQRo_perm_3TM"/>
    <property type="match status" value="1"/>
</dbReference>
<feature type="domain" description="ABC transmembrane type-1" evidence="8">
    <location>
        <begin position="71"/>
        <end position="259"/>
    </location>
</feature>
<protein>
    <submittedName>
        <fullName evidence="9">Amino acid ABC transporter permease</fullName>
    </submittedName>
</protein>
<dbReference type="RefSeq" id="WP_344813682.1">
    <property type="nucleotide sequence ID" value="NZ_BAAAYX010000014.1"/>
</dbReference>
<reference evidence="10" key="1">
    <citation type="journal article" date="2019" name="Int. J. Syst. Evol. Microbiol.">
        <title>The Global Catalogue of Microorganisms (GCM) 10K type strain sequencing project: providing services to taxonomists for standard genome sequencing and annotation.</title>
        <authorList>
            <consortium name="The Broad Institute Genomics Platform"/>
            <consortium name="The Broad Institute Genome Sequencing Center for Infectious Disease"/>
            <person name="Wu L."/>
            <person name="Ma J."/>
        </authorList>
    </citation>
    <scope>NUCLEOTIDE SEQUENCE [LARGE SCALE GENOMIC DNA]</scope>
    <source>
        <strain evidence="10">JCM 16548</strain>
    </source>
</reference>
<evidence type="ECO:0000256" key="6">
    <source>
        <dbReference type="ARBA" id="ARBA00023136"/>
    </source>
</evidence>
<organism evidence="9 10">
    <name type="scientific">Microlunatus aurantiacus</name>
    <dbReference type="NCBI Taxonomy" id="446786"/>
    <lineage>
        <taxon>Bacteria</taxon>
        <taxon>Bacillati</taxon>
        <taxon>Actinomycetota</taxon>
        <taxon>Actinomycetes</taxon>
        <taxon>Propionibacteriales</taxon>
        <taxon>Propionibacteriaceae</taxon>
        <taxon>Microlunatus</taxon>
    </lineage>
</organism>
<feature type="transmembrane region" description="Helical" evidence="7">
    <location>
        <begin position="62"/>
        <end position="95"/>
    </location>
</feature>
<keyword evidence="10" id="KW-1185">Reference proteome</keyword>
<proteinExistence type="inferred from homology"/>
<dbReference type="InterPro" id="IPR000515">
    <property type="entry name" value="MetI-like"/>
</dbReference>
<comment type="subcellular location">
    <subcellularLocation>
        <location evidence="1 7">Cell membrane</location>
        <topology evidence="1 7">Multi-pass membrane protein</topology>
    </subcellularLocation>
</comment>
<comment type="similarity">
    <text evidence="7">Belongs to the binding-protein-dependent transport system permease family.</text>
</comment>
<name>A0ABP7E2R8_9ACTN</name>
<dbReference type="EMBL" id="BAAAYX010000014">
    <property type="protein sequence ID" value="GAA3712593.1"/>
    <property type="molecule type" value="Genomic_DNA"/>
</dbReference>
<dbReference type="InterPro" id="IPR035906">
    <property type="entry name" value="MetI-like_sf"/>
</dbReference>
<dbReference type="Gene3D" id="1.10.3720.10">
    <property type="entry name" value="MetI-like"/>
    <property type="match status" value="1"/>
</dbReference>
<keyword evidence="5 7" id="KW-1133">Transmembrane helix</keyword>
<evidence type="ECO:0000256" key="5">
    <source>
        <dbReference type="ARBA" id="ARBA00022989"/>
    </source>
</evidence>
<dbReference type="Proteomes" id="UP001500051">
    <property type="component" value="Unassembled WGS sequence"/>
</dbReference>
<keyword evidence="3" id="KW-1003">Cell membrane</keyword>
<dbReference type="CDD" id="cd06261">
    <property type="entry name" value="TM_PBP2"/>
    <property type="match status" value="1"/>
</dbReference>
<dbReference type="InterPro" id="IPR010065">
    <property type="entry name" value="AA_ABC_transptr_permease_3TM"/>
</dbReference>
<comment type="caution">
    <text evidence="9">The sequence shown here is derived from an EMBL/GenBank/DDBJ whole genome shotgun (WGS) entry which is preliminary data.</text>
</comment>
<feature type="transmembrane region" description="Helical" evidence="7">
    <location>
        <begin position="187"/>
        <end position="209"/>
    </location>
</feature>
<keyword evidence="2 7" id="KW-0813">Transport</keyword>
<accession>A0ABP7E2R8</accession>
<dbReference type="SUPFAM" id="SSF161098">
    <property type="entry name" value="MetI-like"/>
    <property type="match status" value="1"/>
</dbReference>
<evidence type="ECO:0000259" key="8">
    <source>
        <dbReference type="PROSITE" id="PS50928"/>
    </source>
</evidence>
<evidence type="ECO:0000256" key="2">
    <source>
        <dbReference type="ARBA" id="ARBA00022448"/>
    </source>
</evidence>
<dbReference type="PANTHER" id="PTHR30614">
    <property type="entry name" value="MEMBRANE COMPONENT OF AMINO ACID ABC TRANSPORTER"/>
    <property type="match status" value="1"/>
</dbReference>
<dbReference type="PROSITE" id="PS50928">
    <property type="entry name" value="ABC_TM1"/>
    <property type="match status" value="1"/>
</dbReference>
<evidence type="ECO:0000256" key="4">
    <source>
        <dbReference type="ARBA" id="ARBA00022692"/>
    </source>
</evidence>
<dbReference type="Pfam" id="PF00528">
    <property type="entry name" value="BPD_transp_1"/>
    <property type="match status" value="1"/>
</dbReference>
<evidence type="ECO:0000313" key="9">
    <source>
        <dbReference type="EMBL" id="GAA3712593.1"/>
    </source>
</evidence>
<dbReference type="InterPro" id="IPR043429">
    <property type="entry name" value="ArtM/GltK/GlnP/TcyL/YhdX-like"/>
</dbReference>
<gene>
    <name evidence="9" type="ORF">GCM10022204_34390</name>
</gene>
<feature type="transmembrane region" description="Helical" evidence="7">
    <location>
        <begin position="236"/>
        <end position="255"/>
    </location>
</feature>
<evidence type="ECO:0000256" key="7">
    <source>
        <dbReference type="RuleBase" id="RU363032"/>
    </source>
</evidence>
<feature type="transmembrane region" description="Helical" evidence="7">
    <location>
        <begin position="143"/>
        <end position="166"/>
    </location>
</feature>
<evidence type="ECO:0000256" key="3">
    <source>
        <dbReference type="ARBA" id="ARBA00022475"/>
    </source>
</evidence>
<feature type="transmembrane region" description="Helical" evidence="7">
    <location>
        <begin position="20"/>
        <end position="42"/>
    </location>
</feature>
<dbReference type="PANTHER" id="PTHR30614:SF21">
    <property type="entry name" value="AMINO ACID ABC TRANSPORTER PERMEASE"/>
    <property type="match status" value="1"/>
</dbReference>
<feature type="transmembrane region" description="Helical" evidence="7">
    <location>
        <begin position="107"/>
        <end position="131"/>
    </location>
</feature>
<sequence length="298" mass="32011">MSRPIATRVLFDEPGPRGRARIRVLTVLICLVVAAGLVWSYLALSASGELAWPKWKPFVQQWAVWFLLDGLRGTLLVTAIAAAVSFPLGTLLAVGRAGEVSVLRWLCTLYIEVFRSVPTLLLVYVFLFALPGLGLNLPIAGKLIVPIILINAAVIAEIVRAGIAALDRGQQEAAAAVGLTRGQTMRLVLLPQAIRLVVPSLVTQLVAIVKDSTIGYVVSYPELMKQANTLANNTKLLLQSFLVVSLIYVAINFALTRLAVALEARIGRVGSHRGRSGRSGSEQAVLEQVELPAAVAPR</sequence>
<keyword evidence="4 7" id="KW-0812">Transmembrane</keyword>
<keyword evidence="6 7" id="KW-0472">Membrane</keyword>